<dbReference type="STRING" id="213588.SAMN02745204_02377"/>
<evidence type="ECO:0008006" key="3">
    <source>
        <dbReference type="Google" id="ProtNLM"/>
    </source>
</evidence>
<sequence>MLLSVCLGLHAQPLPASVRGQVEADPFKNVPAPWREYLLQARRAEDIADPLQRCLAYPDLPGNRWPPGHARAHCLDHTVQAMSMEDARKLLETGRVGELEAYLRRLEAEHARPIDPSEELHYFFEQFESEDADEFTAAWLAAQPDSPYALTARAHFHSGAAMRARGGAWAWKTPPEAMRRMTAEYDLALPLYRKAVRLAPRFVEPWDGMLELAYRDSREELEKEAFKAASAIEPGCRNLAKIRMASLEPRWGGSYEAMLAYAEQLKPLLATRPLLASQIAAPFGDRGNMLISSKELGREAMDVLDVAVRTGSNEDYLEDAANVAFNAEDGARDEWKALGYLLQGSIASGVERAAG</sequence>
<reference evidence="2" key="1">
    <citation type="submission" date="2016-11" db="EMBL/GenBank/DDBJ databases">
        <authorList>
            <person name="Varghese N."/>
            <person name="Submissions S."/>
        </authorList>
    </citation>
    <scope>NUCLEOTIDE SEQUENCE [LARGE SCALE GENOMIC DNA]</scope>
    <source>
        <strain evidence="2">DSM 14834</strain>
    </source>
</reference>
<proteinExistence type="predicted"/>
<dbReference type="Gene3D" id="1.25.40.10">
    <property type="entry name" value="Tetratricopeptide repeat domain"/>
    <property type="match status" value="1"/>
</dbReference>
<evidence type="ECO:0000313" key="1">
    <source>
        <dbReference type="EMBL" id="SHF38544.1"/>
    </source>
</evidence>
<evidence type="ECO:0000313" key="2">
    <source>
        <dbReference type="Proteomes" id="UP000242857"/>
    </source>
</evidence>
<accession>A0A1M5B7Q0</accession>
<dbReference type="InterPro" id="IPR011990">
    <property type="entry name" value="TPR-like_helical_dom_sf"/>
</dbReference>
<keyword evidence="2" id="KW-1185">Reference proteome</keyword>
<gene>
    <name evidence="1" type="ORF">SAMN02745204_02377</name>
</gene>
<organism evidence="1 2">
    <name type="scientific">Thermomonas hydrothermalis</name>
    <dbReference type="NCBI Taxonomy" id="213588"/>
    <lineage>
        <taxon>Bacteria</taxon>
        <taxon>Pseudomonadati</taxon>
        <taxon>Pseudomonadota</taxon>
        <taxon>Gammaproteobacteria</taxon>
        <taxon>Lysobacterales</taxon>
        <taxon>Lysobacteraceae</taxon>
        <taxon>Thermomonas</taxon>
    </lineage>
</organism>
<dbReference type="Proteomes" id="UP000242857">
    <property type="component" value="Unassembled WGS sequence"/>
</dbReference>
<protein>
    <recommendedName>
        <fullName evidence="3">DUF4034 domain-containing protein</fullName>
    </recommendedName>
</protein>
<dbReference type="AlphaFoldDB" id="A0A1M5B7Q0"/>
<dbReference type="EMBL" id="FQUK01000084">
    <property type="protein sequence ID" value="SHF38544.1"/>
    <property type="molecule type" value="Genomic_DNA"/>
</dbReference>
<dbReference type="RefSeq" id="WP_072756717.1">
    <property type="nucleotide sequence ID" value="NZ_FQUK01000084.1"/>
</dbReference>
<name>A0A1M5B7Q0_9GAMM</name>